<evidence type="ECO:0000313" key="2">
    <source>
        <dbReference type="EMBL" id="KGG79749.1"/>
    </source>
</evidence>
<dbReference type="PANTHER" id="PTHR40446:SF2">
    <property type="entry name" value="N-ACETYLGLUCOSAMINE-1-PHOSPHODIESTER ALPHA-N-ACETYLGLUCOSAMINIDASE"/>
    <property type="match status" value="1"/>
</dbReference>
<gene>
    <name evidence="2" type="ORF">Y919_10205</name>
</gene>
<proteinExistence type="predicted"/>
<evidence type="ECO:0000259" key="1">
    <source>
        <dbReference type="Pfam" id="PF09992"/>
    </source>
</evidence>
<evidence type="ECO:0000313" key="3">
    <source>
        <dbReference type="Proteomes" id="UP000029622"/>
    </source>
</evidence>
<name>A0A096CT78_9FIRM</name>
<comment type="caution">
    <text evidence="2">The sequence shown here is derived from an EMBL/GenBank/DDBJ whole genome shotgun (WGS) entry which is preliminary data.</text>
</comment>
<dbReference type="AlphaFoldDB" id="A0A096CT78"/>
<dbReference type="Pfam" id="PF09992">
    <property type="entry name" value="NAGPA"/>
    <property type="match status" value="1"/>
</dbReference>
<reference evidence="2 3" key="1">
    <citation type="submission" date="2013-12" db="EMBL/GenBank/DDBJ databases">
        <title>Draft genome sequence of Caloranaerobacter sp. H53214.</title>
        <authorList>
            <person name="Jiang L.J."/>
            <person name="Shao Z.Z."/>
            <person name="Long M.N."/>
        </authorList>
    </citation>
    <scope>NUCLEOTIDE SEQUENCE [LARGE SCALE GENOMIC DNA]</scope>
    <source>
        <strain evidence="2 3">H53214</strain>
    </source>
</reference>
<dbReference type="PANTHER" id="PTHR40446">
    <property type="entry name" value="N-ACETYLGLUCOSAMINE-1-PHOSPHODIESTER ALPHA-N-ACETYLGLUCOSAMINIDASE"/>
    <property type="match status" value="1"/>
</dbReference>
<dbReference type="RefSeq" id="WP_035164451.1">
    <property type="nucleotide sequence ID" value="NZ_AZTB01000062.1"/>
</dbReference>
<organism evidence="2 3">
    <name type="scientific">Caloranaerobacter azorensis H53214</name>
    <dbReference type="NCBI Taxonomy" id="1156417"/>
    <lineage>
        <taxon>Bacteria</taxon>
        <taxon>Bacillati</taxon>
        <taxon>Bacillota</taxon>
        <taxon>Tissierellia</taxon>
        <taxon>Tissierellales</taxon>
        <taxon>Thermohalobacteraceae</taxon>
        <taxon>Caloranaerobacter</taxon>
    </lineage>
</organism>
<dbReference type="STRING" id="1156417.Y919_10205"/>
<dbReference type="InterPro" id="IPR018711">
    <property type="entry name" value="NAGPA"/>
</dbReference>
<protein>
    <recommendedName>
        <fullName evidence="1">Phosphodiester glycosidase domain-containing protein</fullName>
    </recommendedName>
</protein>
<dbReference type="Proteomes" id="UP000029622">
    <property type="component" value="Unassembled WGS sequence"/>
</dbReference>
<dbReference type="EMBL" id="AZTB01000062">
    <property type="protein sequence ID" value="KGG79749.1"/>
    <property type="molecule type" value="Genomic_DNA"/>
</dbReference>
<accession>A0A096CT78</accession>
<sequence length="937" mass="106090">MNKLFKRVVSYIAGGVIIFSSFSMSFADKPILLHEWKNTENISSGVIHEHIQKFTSDGWWNINVLRVNLKDKYTNLDVLFNKEGISKRDTLSNMIKNSQAIAGINGDFFSTTKSSFPLGVVVSNGKMVSSPPYHWNRLPIFAIDKNNYPFISFWKWEIKAVPEGGQPVILSAINKSSNKHEEVILYDKNWSLKSIGNTYFNDMIEIVVEKDIVKEVRIGQPPIDMPENGYILTGRGRVKNVLLNNFKVGKKVKLEINTIPNYENIKTAIGSGTFIVKDGNIADFTLNIKGKHPRTALGINKDKDELILVTIDGRDTSYKGVDLNTLAEIMIDLGAYEAVNLDGGGSTTMVLKPQYEENPIVVNHPSDGKERRISNGLGIFNNAPKKNLSYIKIYTDDTNIFVNTSRNFYVRGFDKYHNPVDIDIDRVKFSVSGIKGNFNKNTLIPKELGKGKVIARYRGKKAEIEINVLNEVKELQFNFDKFHIDVNSQKDLTEIYGKNDEGYTAKINPKDINWTIYGNIGKVIDGIFYSSKKPSSGAITAKLMNAVQNIEVSVGYNEILLEDFENLDDLNFIGYPQEVNGNIKLDNEDVLGKFSLKLNYDFTNSEKTTAAYITLGENGIKLENKPTKLGLWLYGNGSNHWFRGKIIDSSGKSYYIDFVRNIEWDGWKWIEADIPDNVAYPITLDRIYIVETSPCNKDKGYILIDGLKALYATPYETMTLPAETHIEDKLQKSEEIGENGFSFIVARGIEKADTLLKRLIAGKIDEKINENHLGIILGKMNNIFIDKIKVPFAEASNGYSYFVNNNTLFIQLDDTKNGLRTSDVNQWIWLKDILNKSNEKNVIISLPKPVFGKSGFTDKLEAELFHKILTDYRNSGKNIFVIQGSNRTVVNLKDGIRYIEVEDIKLGDLNDLFDIRYVRFVVNGDKVTYEILPLLKN</sequence>
<feature type="domain" description="Phosphodiester glycosidase" evidence="1">
    <location>
        <begin position="205"/>
        <end position="380"/>
    </location>
</feature>